<keyword evidence="1" id="KW-0378">Hydrolase</keyword>
<dbReference type="Proteomes" id="UP000308600">
    <property type="component" value="Unassembled WGS sequence"/>
</dbReference>
<accession>A0ACD3BG89</accession>
<sequence length="1655" mass="183935">MAELKFEHNPGFELGLSDPDRFRPWASDFQLTPGPTGGQSVYVSFQVRSRVIFTVIFYLRIWWDTLMIPTYFASFSMLVLLNHGIVSSRPYRSLRAKLSGVEALEGEDSINDTALTTATSISSKIRLLVAHHGGAVTTAYKILRLLGCLALLCLSIFTVTRNGIYPSSGSEPVLTTEEALAVAMCIFYFYALLLGTISISATSKWGRRSWNHLSVLLLVTFAVYSCRDIFPLATYTMAPLDLHEGWVLWPKVTVLSIISIIIPLAIPQQYIPIDPKYSTDIPSPEQTASFLSRITYSYASTFIWSSRKKEKITQSDLPPLCDYDRASYLRDRSFPVLDTFSGAKRRHLFFGLIRVFGWEYTSMGLAILAQVLVSFCAPVSLNQILKYVETGGEAAYTRPWFWILLLLLGPIAHACAYQWCNYVATCVLIRAEGIITQLVFEHALRTRVKAEATTPVKPEQVAAIPEALDVPELVSAHGADQGTPIEGPVRLREETLHNGPNPPQGTASSPQTTKRPDTQKRAHKFVENPSKQPAASRSSEDKAEDFIGRLNNLVTADMGNITGARDLLTAVIQVPVQGTLCILFLYAVLGWSAFVGLATTLMLYPLPGYLANKVQAMQAVRLKKADARIQTVTESMNIIRMVKLFGWERKMSDRLADIREEELLCIQKRNILKAVNSAVNFLIPIATMIATYTTYTVIMNEELSPSKVFSSMAVFDMLRRLLWRIFFVVMDLLSGKVSLDRLTDFLQNTELLDAYSEKPSRSHNGHNAHLAQDQIGFKDASFAWTSENTDRTFGSSKRDFRLRIDAGLTFKKGCINLILGPAGSGKTSLLMALLGEMHFIPTGPQSWFHLPREGGVAYVPQGSWVQNETVRDNIVFNSPFDETRYQKVLYQCALEQDFRLFHAGDRTEVGERGLALNGGQKARITLARAIYSQAKIILLDDILAALERVPSYLPFPFVHTAKWVVDKCFSGDLVEGRTVLLVTHNVAMMHKIADFAVTLDIDGRVTDSGPISDTRAIIPSLEDELEEELAVLHNLDRGCRWASPAVQDPSASGKLIAEEEVEVGRVSWKTFKVFLKALGGNFSLLYFVSFIGIYVVVEMALALQTWYLGFWASQYQDHHSVDTFYYVDLALGIILLSCISLNAAGYLIFVDGQMRASRTIHRRLMDAILGTTLRWLDRTPISRVIARCTQDIRSLDEPLSQQFHALIEFTVAIIVKLAAILLFTPVFIIPTLIIGVLGSWLGQIYIAAQLPIKWELSNAKAPVLAHVGAAIAGIVSIRAYSAEERFLNESLTRIDRYIRAQRIFFDFNRWITIRIDTMGSVLTAGLAAWLIYGQNNTATNTGFSLHMAIGLSGSILWSIRLLNIVEVEGNSLERIGRYLQADQEPKPTLQGVPPAYWPIGGELRVAKLCARYSPEGPEVLHDLSFTVEAGQHIGIVGRPGSGKSTLTLSLLRSIYTEGAVYYDGIDTSTINLDALRSKITVIPQIPELMSGSLRYNLDPFEQFEDAELNDALRAAGLSSLQNDWHGNRLTLDSAIASGGGNLSVGQRQVFALARAIVRGSKLLIMDEATSAIDYKTDAVIQSTLRNELRYVTLITIAHRLRTIMDADKILVLDAGRIVEFDSPKNLLANEKGALRALVDQSADRKMLYAMAGAKE</sequence>
<keyword evidence="2" id="KW-1185">Reference proteome</keyword>
<protein>
    <submittedName>
        <fullName evidence="1">P-loop containing nucleoside triphosphate hydrolase protein</fullName>
    </submittedName>
</protein>
<evidence type="ECO:0000313" key="1">
    <source>
        <dbReference type="EMBL" id="TFK76836.1"/>
    </source>
</evidence>
<reference evidence="1 2" key="1">
    <citation type="journal article" date="2019" name="Nat. Ecol. Evol.">
        <title>Megaphylogeny resolves global patterns of mushroom evolution.</title>
        <authorList>
            <person name="Varga T."/>
            <person name="Krizsan K."/>
            <person name="Foldi C."/>
            <person name="Dima B."/>
            <person name="Sanchez-Garcia M."/>
            <person name="Sanchez-Ramirez S."/>
            <person name="Szollosi G.J."/>
            <person name="Szarkandi J.G."/>
            <person name="Papp V."/>
            <person name="Albert L."/>
            <person name="Andreopoulos W."/>
            <person name="Angelini C."/>
            <person name="Antonin V."/>
            <person name="Barry K.W."/>
            <person name="Bougher N.L."/>
            <person name="Buchanan P."/>
            <person name="Buyck B."/>
            <person name="Bense V."/>
            <person name="Catcheside P."/>
            <person name="Chovatia M."/>
            <person name="Cooper J."/>
            <person name="Damon W."/>
            <person name="Desjardin D."/>
            <person name="Finy P."/>
            <person name="Geml J."/>
            <person name="Haridas S."/>
            <person name="Hughes K."/>
            <person name="Justo A."/>
            <person name="Karasinski D."/>
            <person name="Kautmanova I."/>
            <person name="Kiss B."/>
            <person name="Kocsube S."/>
            <person name="Kotiranta H."/>
            <person name="LaButti K.M."/>
            <person name="Lechner B.E."/>
            <person name="Liimatainen K."/>
            <person name="Lipzen A."/>
            <person name="Lukacs Z."/>
            <person name="Mihaltcheva S."/>
            <person name="Morgado L.N."/>
            <person name="Niskanen T."/>
            <person name="Noordeloos M.E."/>
            <person name="Ohm R.A."/>
            <person name="Ortiz-Santana B."/>
            <person name="Ovrebo C."/>
            <person name="Racz N."/>
            <person name="Riley R."/>
            <person name="Savchenko A."/>
            <person name="Shiryaev A."/>
            <person name="Soop K."/>
            <person name="Spirin V."/>
            <person name="Szebenyi C."/>
            <person name="Tomsovsky M."/>
            <person name="Tulloss R.E."/>
            <person name="Uehling J."/>
            <person name="Grigoriev I.V."/>
            <person name="Vagvolgyi C."/>
            <person name="Papp T."/>
            <person name="Martin F.M."/>
            <person name="Miettinen O."/>
            <person name="Hibbett D.S."/>
            <person name="Nagy L.G."/>
        </authorList>
    </citation>
    <scope>NUCLEOTIDE SEQUENCE [LARGE SCALE GENOMIC DNA]</scope>
    <source>
        <strain evidence="1 2">NL-1719</strain>
    </source>
</reference>
<evidence type="ECO:0000313" key="2">
    <source>
        <dbReference type="Proteomes" id="UP000308600"/>
    </source>
</evidence>
<organism evidence="1 2">
    <name type="scientific">Pluteus cervinus</name>
    <dbReference type="NCBI Taxonomy" id="181527"/>
    <lineage>
        <taxon>Eukaryota</taxon>
        <taxon>Fungi</taxon>
        <taxon>Dikarya</taxon>
        <taxon>Basidiomycota</taxon>
        <taxon>Agaricomycotina</taxon>
        <taxon>Agaricomycetes</taxon>
        <taxon>Agaricomycetidae</taxon>
        <taxon>Agaricales</taxon>
        <taxon>Pluteineae</taxon>
        <taxon>Pluteaceae</taxon>
        <taxon>Pluteus</taxon>
    </lineage>
</organism>
<name>A0ACD3BG89_9AGAR</name>
<dbReference type="EMBL" id="ML208259">
    <property type="protein sequence ID" value="TFK76836.1"/>
    <property type="molecule type" value="Genomic_DNA"/>
</dbReference>
<proteinExistence type="predicted"/>
<gene>
    <name evidence="1" type="ORF">BDN72DRAFT_753896</name>
</gene>